<dbReference type="GO" id="GO:1902201">
    <property type="term" value="P:negative regulation of bacterial-type flagellum-dependent cell motility"/>
    <property type="evidence" value="ECO:0007669"/>
    <property type="project" value="TreeGrafter"/>
</dbReference>
<accession>A0A2T1ECY3</accession>
<dbReference type="Gene3D" id="3.30.70.270">
    <property type="match status" value="1"/>
</dbReference>
<dbReference type="Proteomes" id="UP000239576">
    <property type="component" value="Unassembled WGS sequence"/>
</dbReference>
<dbReference type="EMBL" id="PVWK01000050">
    <property type="protein sequence ID" value="PSB30590.1"/>
    <property type="molecule type" value="Genomic_DNA"/>
</dbReference>
<dbReference type="PROSITE" id="PS50887">
    <property type="entry name" value="GGDEF"/>
    <property type="match status" value="1"/>
</dbReference>
<comment type="caution">
    <text evidence="2">The sequence shown here is derived from an EMBL/GenBank/DDBJ whole genome shotgun (WGS) entry which is preliminary data.</text>
</comment>
<organism evidence="2 3">
    <name type="scientific">Stenomitos frigidus ULC18</name>
    <dbReference type="NCBI Taxonomy" id="2107698"/>
    <lineage>
        <taxon>Bacteria</taxon>
        <taxon>Bacillati</taxon>
        <taxon>Cyanobacteriota</taxon>
        <taxon>Cyanophyceae</taxon>
        <taxon>Leptolyngbyales</taxon>
        <taxon>Leptolyngbyaceae</taxon>
        <taxon>Stenomitos</taxon>
    </lineage>
</organism>
<dbReference type="PANTHER" id="PTHR45138:SF9">
    <property type="entry name" value="DIGUANYLATE CYCLASE DGCM-RELATED"/>
    <property type="match status" value="1"/>
</dbReference>
<dbReference type="InterPro" id="IPR050469">
    <property type="entry name" value="Diguanylate_Cyclase"/>
</dbReference>
<dbReference type="GO" id="GO:0052621">
    <property type="term" value="F:diguanylate cyclase activity"/>
    <property type="evidence" value="ECO:0007669"/>
    <property type="project" value="TreeGrafter"/>
</dbReference>
<proteinExistence type="predicted"/>
<name>A0A2T1ECY3_9CYAN</name>
<gene>
    <name evidence="2" type="ORF">C7B82_08570</name>
</gene>
<reference evidence="3" key="1">
    <citation type="submission" date="2018-02" db="EMBL/GenBank/DDBJ databases">
        <authorList>
            <person name="Moore K."/>
            <person name="Momper L."/>
        </authorList>
    </citation>
    <scope>NUCLEOTIDE SEQUENCE [LARGE SCALE GENOMIC DNA]</scope>
    <source>
        <strain evidence="3">ULC18</strain>
    </source>
</reference>
<evidence type="ECO:0000259" key="1">
    <source>
        <dbReference type="PROSITE" id="PS50887"/>
    </source>
</evidence>
<dbReference type="GO" id="GO:0043709">
    <property type="term" value="P:cell adhesion involved in single-species biofilm formation"/>
    <property type="evidence" value="ECO:0007669"/>
    <property type="project" value="TreeGrafter"/>
</dbReference>
<evidence type="ECO:0000313" key="3">
    <source>
        <dbReference type="Proteomes" id="UP000239576"/>
    </source>
</evidence>
<feature type="domain" description="GGDEF" evidence="1">
    <location>
        <begin position="40"/>
        <end position="70"/>
    </location>
</feature>
<dbReference type="PANTHER" id="PTHR45138">
    <property type="entry name" value="REGULATORY COMPONENTS OF SENSORY TRANSDUCTION SYSTEM"/>
    <property type="match status" value="1"/>
</dbReference>
<dbReference type="GO" id="GO:0005886">
    <property type="term" value="C:plasma membrane"/>
    <property type="evidence" value="ECO:0007669"/>
    <property type="project" value="TreeGrafter"/>
</dbReference>
<protein>
    <recommendedName>
        <fullName evidence="1">GGDEF domain-containing protein</fullName>
    </recommendedName>
</protein>
<dbReference type="AlphaFoldDB" id="A0A2T1ECY3"/>
<dbReference type="InterPro" id="IPR000160">
    <property type="entry name" value="GGDEF_dom"/>
</dbReference>
<dbReference type="InterPro" id="IPR043128">
    <property type="entry name" value="Rev_trsase/Diguanyl_cyclase"/>
</dbReference>
<dbReference type="SUPFAM" id="SSF55073">
    <property type="entry name" value="Nucleotide cyclase"/>
    <property type="match status" value="1"/>
</dbReference>
<sequence length="70" mass="8174">MCFAYHSYKLQRLAYFDGLTQVANRRYFDLFLAEQAQKKGSLSLILCDIDCFKLYNDTYGHQSVMSAYAK</sequence>
<reference evidence="2 3" key="2">
    <citation type="submission" date="2018-03" db="EMBL/GenBank/DDBJ databases">
        <title>The ancient ancestry and fast evolution of plastids.</title>
        <authorList>
            <person name="Moore K.R."/>
            <person name="Magnabosco C."/>
            <person name="Momper L."/>
            <person name="Gold D.A."/>
            <person name="Bosak T."/>
            <person name="Fournier G.P."/>
        </authorList>
    </citation>
    <scope>NUCLEOTIDE SEQUENCE [LARGE SCALE GENOMIC DNA]</scope>
    <source>
        <strain evidence="2 3">ULC18</strain>
    </source>
</reference>
<dbReference type="NCBIfam" id="TIGR00254">
    <property type="entry name" value="GGDEF"/>
    <property type="match status" value="1"/>
</dbReference>
<dbReference type="Pfam" id="PF00990">
    <property type="entry name" value="GGDEF"/>
    <property type="match status" value="1"/>
</dbReference>
<evidence type="ECO:0000313" key="2">
    <source>
        <dbReference type="EMBL" id="PSB30590.1"/>
    </source>
</evidence>
<dbReference type="OrthoDB" id="453368at2"/>
<keyword evidence="3" id="KW-1185">Reference proteome</keyword>
<dbReference type="InterPro" id="IPR029787">
    <property type="entry name" value="Nucleotide_cyclase"/>
</dbReference>